<evidence type="ECO:0000256" key="2">
    <source>
        <dbReference type="ARBA" id="ARBA00010772"/>
    </source>
</evidence>
<feature type="region of interest" description="Disordered" evidence="9">
    <location>
        <begin position="1"/>
        <end position="21"/>
    </location>
</feature>
<dbReference type="GO" id="GO:0008270">
    <property type="term" value="F:zinc ion binding"/>
    <property type="evidence" value="ECO:0007669"/>
    <property type="project" value="InterPro"/>
</dbReference>
<dbReference type="SUPFAM" id="SSF51182">
    <property type="entry name" value="RmlC-like cupins"/>
    <property type="match status" value="1"/>
</dbReference>
<dbReference type="EMBL" id="FOZX01000001">
    <property type="protein sequence ID" value="SFS40236.1"/>
    <property type="molecule type" value="Genomic_DNA"/>
</dbReference>
<sequence>MPRAARTGCAGRTSKRENEEARTTVELLRNAVRPYAWGSRTAIADLLGRPVPTPHPEAELWMGAHPGDPSRVLRPGGDEVSLLSLLDSAPAHHLGDECVRRWGGRLPFLMKVLAADEPLSLQAHPSAEQAAEGFAREESSGIARNAPHRNYPDPTAKPELICALTEFHALAGFREAQRTVRLLDALDVPSLRAHRELLAAQPDADGLRALFTTWITLPEHYLRDVLPELLDACVAHVKERGEFALECRTVLELGEAYPHDAGVLASLLLNRLVLQPGEAIFLPAGNLHAYLHGTGIEILANSDNILRCGLTPKHVDVPELLKVLDFACGDMRVLKGESLDANLTAYRTPADEFELSRLDWTPAESGTVHLDSPGPQILLCTKGSVRLTSGHRENGSLPRELVLQRGHSVWLAASDPAVEVRPAELDPDGQAQVFRAAAGSF</sequence>
<dbReference type="InterPro" id="IPR016305">
    <property type="entry name" value="Mannose-6-P_Isomerase"/>
</dbReference>
<organism evidence="11 12">
    <name type="scientific">Saccharopolyspora flava</name>
    <dbReference type="NCBI Taxonomy" id="95161"/>
    <lineage>
        <taxon>Bacteria</taxon>
        <taxon>Bacillati</taxon>
        <taxon>Actinomycetota</taxon>
        <taxon>Actinomycetes</taxon>
        <taxon>Pseudonocardiales</taxon>
        <taxon>Pseudonocardiaceae</taxon>
        <taxon>Saccharopolyspora</taxon>
    </lineage>
</organism>
<evidence type="ECO:0000256" key="5">
    <source>
        <dbReference type="ARBA" id="ARBA00022833"/>
    </source>
</evidence>
<evidence type="ECO:0000256" key="6">
    <source>
        <dbReference type="ARBA" id="ARBA00023235"/>
    </source>
</evidence>
<dbReference type="OrthoDB" id="9792649at2"/>
<dbReference type="GO" id="GO:0009298">
    <property type="term" value="P:GDP-mannose biosynthetic process"/>
    <property type="evidence" value="ECO:0007669"/>
    <property type="project" value="InterPro"/>
</dbReference>
<dbReference type="PANTHER" id="PTHR10309">
    <property type="entry name" value="MANNOSE-6-PHOSPHATE ISOMERASE"/>
    <property type="match status" value="1"/>
</dbReference>
<keyword evidence="5 8" id="KW-0862">Zinc</keyword>
<dbReference type="InterPro" id="IPR011051">
    <property type="entry name" value="RmlC_Cupin_sf"/>
</dbReference>
<feature type="binding site" evidence="8">
    <location>
        <position position="124"/>
    </location>
    <ligand>
        <name>Zn(2+)</name>
        <dbReference type="ChEBI" id="CHEBI:29105"/>
    </ligand>
</feature>
<dbReference type="Pfam" id="PF20511">
    <property type="entry name" value="PMI_typeI_cat"/>
    <property type="match status" value="1"/>
</dbReference>
<evidence type="ECO:0000256" key="8">
    <source>
        <dbReference type="PIRSR" id="PIRSR001480-2"/>
    </source>
</evidence>
<dbReference type="EC" id="5.3.1.8" evidence="3"/>
<dbReference type="AlphaFoldDB" id="A0A1I6PJ90"/>
<comment type="similarity">
    <text evidence="2">Belongs to the mannose-6-phosphate isomerase type 1 family.</text>
</comment>
<feature type="region of interest" description="Disordered" evidence="9">
    <location>
        <begin position="126"/>
        <end position="152"/>
    </location>
</feature>
<dbReference type="Proteomes" id="UP000198852">
    <property type="component" value="Unassembled WGS sequence"/>
</dbReference>
<proteinExistence type="inferred from homology"/>
<dbReference type="PRINTS" id="PR00714">
    <property type="entry name" value="MAN6PISMRASE"/>
</dbReference>
<evidence type="ECO:0000256" key="1">
    <source>
        <dbReference type="ARBA" id="ARBA00000757"/>
    </source>
</evidence>
<gene>
    <name evidence="11" type="ORF">SAMN05660874_00841</name>
</gene>
<evidence type="ECO:0000259" key="10">
    <source>
        <dbReference type="Pfam" id="PF20511"/>
    </source>
</evidence>
<dbReference type="Gene3D" id="2.60.120.10">
    <property type="entry name" value="Jelly Rolls"/>
    <property type="match status" value="2"/>
</dbReference>
<reference evidence="12" key="1">
    <citation type="submission" date="2016-10" db="EMBL/GenBank/DDBJ databases">
        <authorList>
            <person name="Varghese N."/>
            <person name="Submissions S."/>
        </authorList>
    </citation>
    <scope>NUCLEOTIDE SEQUENCE [LARGE SCALE GENOMIC DNA]</scope>
    <source>
        <strain evidence="12">DSM 44771</strain>
    </source>
</reference>
<dbReference type="InterPro" id="IPR001250">
    <property type="entry name" value="Man6P_Isoase-1"/>
</dbReference>
<evidence type="ECO:0000256" key="3">
    <source>
        <dbReference type="ARBA" id="ARBA00011956"/>
    </source>
</evidence>
<dbReference type="Gene3D" id="1.10.441.10">
    <property type="entry name" value="Phosphomannose Isomerase, domain 2"/>
    <property type="match status" value="1"/>
</dbReference>
<evidence type="ECO:0000313" key="12">
    <source>
        <dbReference type="Proteomes" id="UP000198852"/>
    </source>
</evidence>
<evidence type="ECO:0000256" key="4">
    <source>
        <dbReference type="ARBA" id="ARBA00022723"/>
    </source>
</evidence>
<dbReference type="STRING" id="95161.SAMN05660874_00841"/>
<feature type="binding site" evidence="8">
    <location>
        <position position="288"/>
    </location>
    <ligand>
        <name>Zn(2+)</name>
        <dbReference type="ChEBI" id="CHEBI:29105"/>
    </ligand>
</feature>
<dbReference type="GO" id="GO:0005975">
    <property type="term" value="P:carbohydrate metabolic process"/>
    <property type="evidence" value="ECO:0007669"/>
    <property type="project" value="InterPro"/>
</dbReference>
<comment type="catalytic activity">
    <reaction evidence="1">
        <text>D-mannose 6-phosphate = D-fructose 6-phosphate</text>
        <dbReference type="Rhea" id="RHEA:12356"/>
        <dbReference type="ChEBI" id="CHEBI:58735"/>
        <dbReference type="ChEBI" id="CHEBI:61527"/>
        <dbReference type="EC" id="5.3.1.8"/>
    </reaction>
</comment>
<dbReference type="CDD" id="cd07011">
    <property type="entry name" value="cupin_PMI_type_I_N"/>
    <property type="match status" value="1"/>
</dbReference>
<keyword evidence="4 8" id="KW-0479">Metal-binding</keyword>
<feature type="binding site" evidence="8">
    <location>
        <position position="159"/>
    </location>
    <ligand>
        <name>Zn(2+)</name>
        <dbReference type="ChEBI" id="CHEBI:29105"/>
    </ligand>
</feature>
<protein>
    <recommendedName>
        <fullName evidence="3">mannose-6-phosphate isomerase</fullName>
        <ecNumber evidence="3">5.3.1.8</ecNumber>
    </recommendedName>
</protein>
<dbReference type="NCBIfam" id="TIGR00218">
    <property type="entry name" value="manA"/>
    <property type="match status" value="1"/>
</dbReference>
<evidence type="ECO:0000313" key="11">
    <source>
        <dbReference type="EMBL" id="SFS40236.1"/>
    </source>
</evidence>
<dbReference type="PIRSF" id="PIRSF001480">
    <property type="entry name" value="Mannose-6-phosphate_isomerase"/>
    <property type="match status" value="1"/>
</dbReference>
<accession>A0A1I6PJ90</accession>
<evidence type="ECO:0000256" key="7">
    <source>
        <dbReference type="PIRSR" id="PIRSR001480-1"/>
    </source>
</evidence>
<dbReference type="InterPro" id="IPR046457">
    <property type="entry name" value="PMI_typeI_cat"/>
</dbReference>
<keyword evidence="6 11" id="KW-0413">Isomerase</keyword>
<feature type="active site" evidence="7">
    <location>
        <position position="307"/>
    </location>
</feature>
<dbReference type="GO" id="GO:0004476">
    <property type="term" value="F:mannose-6-phosphate isomerase activity"/>
    <property type="evidence" value="ECO:0007669"/>
    <property type="project" value="UniProtKB-EC"/>
</dbReference>
<keyword evidence="12" id="KW-1185">Reference proteome</keyword>
<feature type="domain" description="Phosphomannose isomerase type I catalytic" evidence="10">
    <location>
        <begin position="28"/>
        <end position="175"/>
    </location>
</feature>
<name>A0A1I6PJ90_9PSEU</name>
<dbReference type="PANTHER" id="PTHR10309:SF0">
    <property type="entry name" value="MANNOSE-6-PHOSPHATE ISOMERASE"/>
    <property type="match status" value="1"/>
</dbReference>
<dbReference type="InterPro" id="IPR014710">
    <property type="entry name" value="RmlC-like_jellyroll"/>
</dbReference>
<dbReference type="GO" id="GO:0005829">
    <property type="term" value="C:cytosol"/>
    <property type="evidence" value="ECO:0007669"/>
    <property type="project" value="TreeGrafter"/>
</dbReference>
<evidence type="ECO:0000256" key="9">
    <source>
        <dbReference type="SAM" id="MobiDB-lite"/>
    </source>
</evidence>
<comment type="cofactor">
    <cofactor evidence="8">
        <name>Zn(2+)</name>
        <dbReference type="ChEBI" id="CHEBI:29105"/>
    </cofactor>
    <text evidence="8">Binds 1 zinc ion per subunit.</text>
</comment>
<feature type="binding site" evidence="8">
    <location>
        <position position="122"/>
    </location>
    <ligand>
        <name>Zn(2+)</name>
        <dbReference type="ChEBI" id="CHEBI:29105"/>
    </ligand>
</feature>